<reference evidence="1 2" key="1">
    <citation type="submission" date="2021-08" db="EMBL/GenBank/DDBJ databases">
        <title>Devosia salina sp. nov., isolated from the South China Sea sediment.</title>
        <authorList>
            <person name="Zhou Z."/>
        </authorList>
    </citation>
    <scope>NUCLEOTIDE SEQUENCE [LARGE SCALE GENOMIC DNA]</scope>
    <source>
        <strain evidence="1 2">SCS-3</strain>
    </source>
</reference>
<keyword evidence="2" id="KW-1185">Reference proteome</keyword>
<dbReference type="Proteomes" id="UP000825799">
    <property type="component" value="Chromosome"/>
</dbReference>
<evidence type="ECO:0000313" key="2">
    <source>
        <dbReference type="Proteomes" id="UP000825799"/>
    </source>
</evidence>
<dbReference type="EMBL" id="CP080590">
    <property type="protein sequence ID" value="QYO75672.1"/>
    <property type="molecule type" value="Genomic_DNA"/>
</dbReference>
<gene>
    <name evidence="1" type="ORF">K1X15_13645</name>
</gene>
<dbReference type="RefSeq" id="WP_220304167.1">
    <property type="nucleotide sequence ID" value="NZ_CP080590.1"/>
</dbReference>
<evidence type="ECO:0008006" key="3">
    <source>
        <dbReference type="Google" id="ProtNLM"/>
    </source>
</evidence>
<sequence>MSQLSNLKFRSAVHRAFPDKSSARAARFVDVGQRTMQKWMSGESDVPENIAALVEVQGNIADQTNVRRHLEETCQDFLDADGHPEALGSILSALYMKHMGKPIE</sequence>
<name>A0ABX8WAD1_9HYPH</name>
<organism evidence="1 2">
    <name type="scientific">Devosia salina</name>
    <dbReference type="NCBI Taxonomy" id="2860336"/>
    <lineage>
        <taxon>Bacteria</taxon>
        <taxon>Pseudomonadati</taxon>
        <taxon>Pseudomonadota</taxon>
        <taxon>Alphaproteobacteria</taxon>
        <taxon>Hyphomicrobiales</taxon>
        <taxon>Devosiaceae</taxon>
        <taxon>Devosia</taxon>
    </lineage>
</organism>
<accession>A0ABX8WAD1</accession>
<evidence type="ECO:0000313" key="1">
    <source>
        <dbReference type="EMBL" id="QYO75672.1"/>
    </source>
</evidence>
<proteinExistence type="predicted"/>
<protein>
    <recommendedName>
        <fullName evidence="3">XRE family transcriptional regulator</fullName>
    </recommendedName>
</protein>